<dbReference type="Proteomes" id="UP000287033">
    <property type="component" value="Unassembled WGS sequence"/>
</dbReference>
<evidence type="ECO:0000313" key="2">
    <source>
        <dbReference type="EMBL" id="GCC18323.1"/>
    </source>
</evidence>
<evidence type="ECO:0000313" key="3">
    <source>
        <dbReference type="Proteomes" id="UP000287033"/>
    </source>
</evidence>
<sequence length="164" mass="18522">MKIELTLLYGLIFVGIAAQERTVYPSELEQPETASFGAERLILSMHGKLPRMIVAIVNCIKKIGQFVYWTSPNGLYPVKVQFDFSCDMSGPRKPVLYSKRSKLAHPRREIGEILYFANNMLPQISNHLHGWDEVVCYAITSAKDSLTTFPSRPPHPNIGIWNAS</sequence>
<organism evidence="2 3">
    <name type="scientific">Chiloscyllium punctatum</name>
    <name type="common">Brownbanded bambooshark</name>
    <name type="synonym">Hemiscyllium punctatum</name>
    <dbReference type="NCBI Taxonomy" id="137246"/>
    <lineage>
        <taxon>Eukaryota</taxon>
        <taxon>Metazoa</taxon>
        <taxon>Chordata</taxon>
        <taxon>Craniata</taxon>
        <taxon>Vertebrata</taxon>
        <taxon>Chondrichthyes</taxon>
        <taxon>Elasmobranchii</taxon>
        <taxon>Galeomorphii</taxon>
        <taxon>Galeoidea</taxon>
        <taxon>Orectolobiformes</taxon>
        <taxon>Hemiscylliidae</taxon>
        <taxon>Chiloscyllium</taxon>
    </lineage>
</organism>
<accession>A0A401RJJ3</accession>
<comment type="caution">
    <text evidence="2">The sequence shown here is derived from an EMBL/GenBank/DDBJ whole genome shotgun (WGS) entry which is preliminary data.</text>
</comment>
<feature type="signal peptide" evidence="1">
    <location>
        <begin position="1"/>
        <end position="19"/>
    </location>
</feature>
<feature type="chain" id="PRO_5019497383" evidence="1">
    <location>
        <begin position="20"/>
        <end position="164"/>
    </location>
</feature>
<dbReference type="AlphaFoldDB" id="A0A401RJJ3"/>
<proteinExistence type="predicted"/>
<evidence type="ECO:0000256" key="1">
    <source>
        <dbReference type="SAM" id="SignalP"/>
    </source>
</evidence>
<gene>
    <name evidence="2" type="ORF">chiPu_0022080</name>
</gene>
<name>A0A401RJJ3_CHIPU</name>
<dbReference type="EMBL" id="BEZZ01005842">
    <property type="protein sequence ID" value="GCC18323.1"/>
    <property type="molecule type" value="Genomic_DNA"/>
</dbReference>
<keyword evidence="1" id="KW-0732">Signal</keyword>
<keyword evidence="3" id="KW-1185">Reference proteome</keyword>
<protein>
    <submittedName>
        <fullName evidence="2">Uncharacterized protein</fullName>
    </submittedName>
</protein>
<reference evidence="2 3" key="1">
    <citation type="journal article" date="2018" name="Nat. Ecol. Evol.">
        <title>Shark genomes provide insights into elasmobranch evolution and the origin of vertebrates.</title>
        <authorList>
            <person name="Hara Y"/>
            <person name="Yamaguchi K"/>
            <person name="Onimaru K"/>
            <person name="Kadota M"/>
            <person name="Koyanagi M"/>
            <person name="Keeley SD"/>
            <person name="Tatsumi K"/>
            <person name="Tanaka K"/>
            <person name="Motone F"/>
            <person name="Kageyama Y"/>
            <person name="Nozu R"/>
            <person name="Adachi N"/>
            <person name="Nishimura O"/>
            <person name="Nakagawa R"/>
            <person name="Tanegashima C"/>
            <person name="Kiyatake I"/>
            <person name="Matsumoto R"/>
            <person name="Murakumo K"/>
            <person name="Nishida K"/>
            <person name="Terakita A"/>
            <person name="Kuratani S"/>
            <person name="Sato K"/>
            <person name="Hyodo S Kuraku.S."/>
        </authorList>
    </citation>
    <scope>NUCLEOTIDE SEQUENCE [LARGE SCALE GENOMIC DNA]</scope>
</reference>